<keyword evidence="1" id="KW-0805">Transcription regulation</keyword>
<dbReference type="GO" id="GO:0045892">
    <property type="term" value="P:negative regulation of DNA-templated transcription"/>
    <property type="evidence" value="ECO:0007669"/>
    <property type="project" value="TreeGrafter"/>
</dbReference>
<dbReference type="Gene3D" id="1.10.10.10">
    <property type="entry name" value="Winged helix-like DNA-binding domain superfamily/Winged helix DNA-binding domain"/>
    <property type="match status" value="1"/>
</dbReference>
<gene>
    <name evidence="6" type="ORF">AS888_16490</name>
</gene>
<dbReference type="PANTHER" id="PTHR30136:SF35">
    <property type="entry name" value="HTH-TYPE TRANSCRIPTIONAL REGULATOR RV1719"/>
    <property type="match status" value="1"/>
</dbReference>
<keyword evidence="2" id="KW-0238">DNA-binding</keyword>
<sequence>MISSVEKLIKILDLFTNEEPALGNKEIAEKLNMSPSSSHHLVKTMCKDGMLIQGKDRKYRLGWKLLEWSSKVMYQQDIHLEAGPIISNLVLQFRGNSHIGMFHEGEVRFVMKMSSPHAEHMATYIGARKPAHCTSSGKVLLAFNPSFIQPTFAKGLLKHSTNTITCINQLNEELKDIRKRGYAISDDENDNGMYGVAAPIKSYNGQVIAALNLVGERNYMIGKEKTRIIQSVIRSAQMISKQVGYMSLM</sequence>
<dbReference type="InterPro" id="IPR014757">
    <property type="entry name" value="Tscrpt_reg_IclR_C"/>
</dbReference>
<organism evidence="6 7">
    <name type="scientific">Peribacillus simplex</name>
    <dbReference type="NCBI Taxonomy" id="1478"/>
    <lineage>
        <taxon>Bacteria</taxon>
        <taxon>Bacillati</taxon>
        <taxon>Bacillota</taxon>
        <taxon>Bacilli</taxon>
        <taxon>Bacillales</taxon>
        <taxon>Bacillaceae</taxon>
        <taxon>Peribacillus</taxon>
    </lineage>
</organism>
<name>A0A109N0F9_9BACI</name>
<dbReference type="Proteomes" id="UP000064189">
    <property type="component" value="Unassembled WGS sequence"/>
</dbReference>
<evidence type="ECO:0000259" key="4">
    <source>
        <dbReference type="PROSITE" id="PS51077"/>
    </source>
</evidence>
<feature type="domain" description="HTH iclR-type" evidence="4">
    <location>
        <begin position="2"/>
        <end position="63"/>
    </location>
</feature>
<dbReference type="InterPro" id="IPR036388">
    <property type="entry name" value="WH-like_DNA-bd_sf"/>
</dbReference>
<protein>
    <submittedName>
        <fullName evidence="6">IclR family transcriptional regulator</fullName>
    </submittedName>
</protein>
<dbReference type="SMART" id="SM00346">
    <property type="entry name" value="HTH_ICLR"/>
    <property type="match status" value="1"/>
</dbReference>
<evidence type="ECO:0000256" key="1">
    <source>
        <dbReference type="ARBA" id="ARBA00023015"/>
    </source>
</evidence>
<dbReference type="PANTHER" id="PTHR30136">
    <property type="entry name" value="HELIX-TURN-HELIX TRANSCRIPTIONAL REGULATOR, ICLR FAMILY"/>
    <property type="match status" value="1"/>
</dbReference>
<dbReference type="GO" id="GO:0003677">
    <property type="term" value="F:DNA binding"/>
    <property type="evidence" value="ECO:0007669"/>
    <property type="project" value="UniProtKB-KW"/>
</dbReference>
<keyword evidence="3" id="KW-0804">Transcription</keyword>
<accession>A0A109N0F9</accession>
<dbReference type="PROSITE" id="PS51078">
    <property type="entry name" value="ICLR_ED"/>
    <property type="match status" value="1"/>
</dbReference>
<dbReference type="RefSeq" id="WP_061141556.1">
    <property type="nucleotide sequence ID" value="NZ_LNNH01000012.1"/>
</dbReference>
<feature type="domain" description="IclR-ED" evidence="5">
    <location>
        <begin position="64"/>
        <end position="245"/>
    </location>
</feature>
<evidence type="ECO:0000313" key="6">
    <source>
        <dbReference type="EMBL" id="KWW21203.1"/>
    </source>
</evidence>
<dbReference type="InterPro" id="IPR029016">
    <property type="entry name" value="GAF-like_dom_sf"/>
</dbReference>
<dbReference type="GO" id="GO:0003700">
    <property type="term" value="F:DNA-binding transcription factor activity"/>
    <property type="evidence" value="ECO:0007669"/>
    <property type="project" value="TreeGrafter"/>
</dbReference>
<dbReference type="EMBL" id="LNNH01000012">
    <property type="protein sequence ID" value="KWW21203.1"/>
    <property type="molecule type" value="Genomic_DNA"/>
</dbReference>
<reference evidence="6 7" key="1">
    <citation type="submission" date="2015-11" db="EMBL/GenBank/DDBJ databases">
        <title>Genome Sequence of Bacillus simplex strain VanAntwerpen2.</title>
        <authorList>
            <person name="Couger M.B."/>
        </authorList>
    </citation>
    <scope>NUCLEOTIDE SEQUENCE [LARGE SCALE GENOMIC DNA]</scope>
    <source>
        <strain evidence="6 7">VanAntwerpen02</strain>
    </source>
</reference>
<dbReference type="InterPro" id="IPR036390">
    <property type="entry name" value="WH_DNA-bd_sf"/>
</dbReference>
<dbReference type="AlphaFoldDB" id="A0A109N0F9"/>
<evidence type="ECO:0000313" key="7">
    <source>
        <dbReference type="Proteomes" id="UP000064189"/>
    </source>
</evidence>
<dbReference type="Gene3D" id="3.30.450.40">
    <property type="match status" value="1"/>
</dbReference>
<evidence type="ECO:0000256" key="2">
    <source>
        <dbReference type="ARBA" id="ARBA00023125"/>
    </source>
</evidence>
<evidence type="ECO:0000256" key="3">
    <source>
        <dbReference type="ARBA" id="ARBA00023163"/>
    </source>
</evidence>
<keyword evidence="7" id="KW-1185">Reference proteome</keyword>
<dbReference type="SUPFAM" id="SSF55781">
    <property type="entry name" value="GAF domain-like"/>
    <property type="match status" value="1"/>
</dbReference>
<dbReference type="InterPro" id="IPR005471">
    <property type="entry name" value="Tscrpt_reg_IclR_N"/>
</dbReference>
<comment type="caution">
    <text evidence="6">The sequence shown here is derived from an EMBL/GenBank/DDBJ whole genome shotgun (WGS) entry which is preliminary data.</text>
</comment>
<evidence type="ECO:0000259" key="5">
    <source>
        <dbReference type="PROSITE" id="PS51078"/>
    </source>
</evidence>
<dbReference type="Pfam" id="PF01614">
    <property type="entry name" value="IclR_C"/>
    <property type="match status" value="1"/>
</dbReference>
<dbReference type="PROSITE" id="PS51077">
    <property type="entry name" value="HTH_ICLR"/>
    <property type="match status" value="1"/>
</dbReference>
<dbReference type="InterPro" id="IPR050707">
    <property type="entry name" value="HTH_MetabolicPath_Reg"/>
</dbReference>
<dbReference type="Pfam" id="PF09339">
    <property type="entry name" value="HTH_IclR"/>
    <property type="match status" value="1"/>
</dbReference>
<dbReference type="SUPFAM" id="SSF46785">
    <property type="entry name" value="Winged helix' DNA-binding domain"/>
    <property type="match status" value="1"/>
</dbReference>
<proteinExistence type="predicted"/>